<evidence type="ECO:0000313" key="2">
    <source>
        <dbReference type="EMBL" id="RDX96797.1"/>
    </source>
</evidence>
<keyword evidence="3" id="KW-1185">Reference proteome</keyword>
<protein>
    <recommendedName>
        <fullName evidence="1">Reverse transcriptase Ty1/copia-type domain-containing protein</fullName>
    </recommendedName>
</protein>
<dbReference type="EMBL" id="QJKJ01003816">
    <property type="protein sequence ID" value="RDX96797.1"/>
    <property type="molecule type" value="Genomic_DNA"/>
</dbReference>
<sequence length="137" mass="16278">MTKPSLAQSEYLGTYWTRMVRSCVIKQARLEVIRIFLSFASHHNMIYHQMDVKCAFLNDSDVFPNYVFELKKALYGFKKAPCAWYEKLSSFHMTNEFEMSMMEKLKFFLGLQINQAKDGTYIHQTEYVKEFIKKIQS</sequence>
<reference evidence="2" key="1">
    <citation type="submission" date="2018-05" db="EMBL/GenBank/DDBJ databases">
        <title>Draft genome of Mucuna pruriens seed.</title>
        <authorList>
            <person name="Nnadi N.E."/>
            <person name="Vos R."/>
            <person name="Hasami M.H."/>
            <person name="Devisetty U.K."/>
            <person name="Aguiy J.C."/>
        </authorList>
    </citation>
    <scope>NUCLEOTIDE SEQUENCE [LARGE SCALE GENOMIC DNA]</scope>
    <source>
        <strain evidence="2">JCA_2017</strain>
    </source>
</reference>
<dbReference type="AlphaFoldDB" id="A0A371H1W9"/>
<feature type="non-terminal residue" evidence="2">
    <location>
        <position position="1"/>
    </location>
</feature>
<proteinExistence type="predicted"/>
<dbReference type="InterPro" id="IPR013103">
    <property type="entry name" value="RVT_2"/>
</dbReference>
<evidence type="ECO:0000313" key="3">
    <source>
        <dbReference type="Proteomes" id="UP000257109"/>
    </source>
</evidence>
<comment type="caution">
    <text evidence="2">The sequence shown here is derived from an EMBL/GenBank/DDBJ whole genome shotgun (WGS) entry which is preliminary data.</text>
</comment>
<feature type="domain" description="Reverse transcriptase Ty1/copia-type" evidence="1">
    <location>
        <begin position="28"/>
        <end position="92"/>
    </location>
</feature>
<evidence type="ECO:0000259" key="1">
    <source>
        <dbReference type="Pfam" id="PF07727"/>
    </source>
</evidence>
<dbReference type="Proteomes" id="UP000257109">
    <property type="component" value="Unassembled WGS sequence"/>
</dbReference>
<dbReference type="Pfam" id="PF07727">
    <property type="entry name" value="RVT_2"/>
    <property type="match status" value="1"/>
</dbReference>
<organism evidence="2 3">
    <name type="scientific">Mucuna pruriens</name>
    <name type="common">Velvet bean</name>
    <name type="synonym">Dolichos pruriens</name>
    <dbReference type="NCBI Taxonomy" id="157652"/>
    <lineage>
        <taxon>Eukaryota</taxon>
        <taxon>Viridiplantae</taxon>
        <taxon>Streptophyta</taxon>
        <taxon>Embryophyta</taxon>
        <taxon>Tracheophyta</taxon>
        <taxon>Spermatophyta</taxon>
        <taxon>Magnoliopsida</taxon>
        <taxon>eudicotyledons</taxon>
        <taxon>Gunneridae</taxon>
        <taxon>Pentapetalae</taxon>
        <taxon>rosids</taxon>
        <taxon>fabids</taxon>
        <taxon>Fabales</taxon>
        <taxon>Fabaceae</taxon>
        <taxon>Papilionoideae</taxon>
        <taxon>50 kb inversion clade</taxon>
        <taxon>NPAAA clade</taxon>
        <taxon>indigoferoid/millettioid clade</taxon>
        <taxon>Phaseoleae</taxon>
        <taxon>Mucuna</taxon>
    </lineage>
</organism>
<dbReference type="OrthoDB" id="1740642at2759"/>
<accession>A0A371H1W9</accession>
<name>A0A371H1W9_MUCPR</name>
<gene>
    <name evidence="2" type="ORF">CR513_20511</name>
</gene>